<evidence type="ECO:0000256" key="2">
    <source>
        <dbReference type="ARBA" id="ARBA00007103"/>
    </source>
</evidence>
<keyword evidence="3" id="KW-0663">Pyridoxal phosphate</keyword>
<comment type="caution">
    <text evidence="5">The sequence shown here is derived from an EMBL/GenBank/DDBJ whole genome shotgun (WGS) entry which is preliminary data.</text>
</comment>
<dbReference type="InterPro" id="IPR001216">
    <property type="entry name" value="P-phosphate_BS"/>
</dbReference>
<gene>
    <name evidence="5" type="ORF">GGP61_000061</name>
</gene>
<dbReference type="PANTHER" id="PTHR10314">
    <property type="entry name" value="CYSTATHIONINE BETA-SYNTHASE"/>
    <property type="match status" value="1"/>
</dbReference>
<dbReference type="InterPro" id="IPR001926">
    <property type="entry name" value="TrpB-like_PALP"/>
</dbReference>
<organism evidence="5 6">
    <name type="scientific">Salinibacter ruber</name>
    <dbReference type="NCBI Taxonomy" id="146919"/>
    <lineage>
        <taxon>Bacteria</taxon>
        <taxon>Pseudomonadati</taxon>
        <taxon>Rhodothermota</taxon>
        <taxon>Rhodothermia</taxon>
        <taxon>Rhodothermales</taxon>
        <taxon>Salinibacteraceae</taxon>
        <taxon>Salinibacter</taxon>
    </lineage>
</organism>
<dbReference type="InterPro" id="IPR036052">
    <property type="entry name" value="TrpB-like_PALP_sf"/>
</dbReference>
<dbReference type="InterPro" id="IPR050214">
    <property type="entry name" value="Cys_Synth/Cystath_Beta-Synth"/>
</dbReference>
<dbReference type="SUPFAM" id="SSF53686">
    <property type="entry name" value="Tryptophan synthase beta subunit-like PLP-dependent enzymes"/>
    <property type="match status" value="1"/>
</dbReference>
<accession>A0A9X2Q1S7</accession>
<feature type="domain" description="Tryptophan synthase beta chain-like PALP" evidence="4">
    <location>
        <begin position="22"/>
        <end position="302"/>
    </location>
</feature>
<dbReference type="RefSeq" id="WP_183957082.1">
    <property type="nucleotide sequence ID" value="NZ_JACIFB010000006.1"/>
</dbReference>
<dbReference type="Pfam" id="PF00291">
    <property type="entry name" value="PALP"/>
    <property type="match status" value="1"/>
</dbReference>
<keyword evidence="5" id="KW-0808">Transferase</keyword>
<dbReference type="GO" id="GO:0006535">
    <property type="term" value="P:cysteine biosynthetic process from serine"/>
    <property type="evidence" value="ECO:0007669"/>
    <property type="project" value="InterPro"/>
</dbReference>
<dbReference type="EC" id="2.5.1.47" evidence="5"/>
<dbReference type="Gene3D" id="3.40.50.1100">
    <property type="match status" value="2"/>
</dbReference>
<proteinExistence type="inferred from homology"/>
<comment type="cofactor">
    <cofactor evidence="1">
        <name>pyridoxal 5'-phosphate</name>
        <dbReference type="ChEBI" id="CHEBI:597326"/>
    </cofactor>
</comment>
<protein>
    <submittedName>
        <fullName evidence="5">Cysteine synthase B</fullName>
        <ecNumber evidence="5">2.5.1.47</ecNumber>
    </submittedName>
</protein>
<evidence type="ECO:0000313" key="6">
    <source>
        <dbReference type="Proteomes" id="UP001155057"/>
    </source>
</evidence>
<dbReference type="AlphaFoldDB" id="A0A9X2Q1S7"/>
<sequence length="317" mass="33443">MSTAPASPSASTAAPAASSLVDDIGRTPLLRLDRVADDLPDSVAVYGKAEHLNPGGSVKDRPALRMIEAGLDAGAFRPEQTLIDATSGNTGIAYAMIGAAKGLDVALALPENASAERKKVLRAYGAELILTDPMAGTDGAQRRVKEIVDAHPDRYFYPDQYNNDANWRAHYDGTGTEILDQTDGAVSHFVTGLGTTGTFTGVTRRLKAHDASIRCVAVEPETALHGLEGLKHMETAIVPGIYAPDLADAHRTCSTEAAVDMTRRLAREEGLLVGPSAGANVAAALDVARSLDAGTVVTILCDTGTRYLSDDFWERES</sequence>
<dbReference type="PROSITE" id="PS00901">
    <property type="entry name" value="CYS_SYNTHASE"/>
    <property type="match status" value="1"/>
</dbReference>
<dbReference type="FunFam" id="3.40.50.1100:FF:000003">
    <property type="entry name" value="Cystathionine beta-synthase"/>
    <property type="match status" value="1"/>
</dbReference>
<dbReference type="CDD" id="cd01561">
    <property type="entry name" value="CBS_like"/>
    <property type="match status" value="1"/>
</dbReference>
<comment type="similarity">
    <text evidence="2">Belongs to the cysteine synthase/cystathionine beta-synthase family.</text>
</comment>
<reference evidence="5" key="1">
    <citation type="submission" date="2022-08" db="EMBL/GenBank/DDBJ databases">
        <title>Genomic Encyclopedia of Type Strains, Phase V (KMG-V): Genome sequencing to study the core and pangenomes of soil and plant-associated prokaryotes.</title>
        <authorList>
            <person name="Whitman W."/>
        </authorList>
    </citation>
    <scope>NUCLEOTIDE SEQUENCE</scope>
    <source>
        <strain evidence="5">SP3049</strain>
    </source>
</reference>
<name>A0A9X2Q1S7_9BACT</name>
<evidence type="ECO:0000313" key="5">
    <source>
        <dbReference type="EMBL" id="MCS3708474.1"/>
    </source>
</evidence>
<evidence type="ECO:0000259" key="4">
    <source>
        <dbReference type="Pfam" id="PF00291"/>
    </source>
</evidence>
<dbReference type="GO" id="GO:0004124">
    <property type="term" value="F:cysteine synthase activity"/>
    <property type="evidence" value="ECO:0007669"/>
    <property type="project" value="UniProtKB-EC"/>
</dbReference>
<evidence type="ECO:0000256" key="3">
    <source>
        <dbReference type="ARBA" id="ARBA00022898"/>
    </source>
</evidence>
<dbReference type="EMBL" id="JANUAE010000001">
    <property type="protein sequence ID" value="MCS3708474.1"/>
    <property type="molecule type" value="Genomic_DNA"/>
</dbReference>
<dbReference type="Proteomes" id="UP001155057">
    <property type="component" value="Unassembled WGS sequence"/>
</dbReference>
<evidence type="ECO:0000256" key="1">
    <source>
        <dbReference type="ARBA" id="ARBA00001933"/>
    </source>
</evidence>